<dbReference type="HOGENOM" id="CLU_2472447_0_0_1"/>
<reference evidence="3" key="3">
    <citation type="submission" date="2015-04" db="UniProtKB">
        <authorList>
            <consortium name="EnsemblPlants"/>
        </authorList>
    </citation>
    <scope>IDENTIFICATION</scope>
    <source>
        <strain evidence="3">cv. Jemalong A17</strain>
    </source>
</reference>
<feature type="transmembrane region" description="Helical" evidence="1">
    <location>
        <begin position="12"/>
        <end position="29"/>
    </location>
</feature>
<evidence type="ECO:0000313" key="4">
    <source>
        <dbReference type="Proteomes" id="UP000002051"/>
    </source>
</evidence>
<keyword evidence="1" id="KW-0472">Membrane</keyword>
<evidence type="ECO:0000313" key="2">
    <source>
        <dbReference type="EMBL" id="KEH35982.1"/>
    </source>
</evidence>
<dbReference type="EMBL" id="CM001219">
    <property type="protein sequence ID" value="KEH35982.1"/>
    <property type="molecule type" value="Genomic_DNA"/>
</dbReference>
<accession>G7ZWM7</accession>
<reference evidence="2 4" key="1">
    <citation type="journal article" date="2011" name="Nature">
        <title>The Medicago genome provides insight into the evolution of rhizobial symbioses.</title>
        <authorList>
            <person name="Young N.D."/>
            <person name="Debelle F."/>
            <person name="Oldroyd G.E."/>
            <person name="Geurts R."/>
            <person name="Cannon S.B."/>
            <person name="Udvardi M.K."/>
            <person name="Benedito V.A."/>
            <person name="Mayer K.F."/>
            <person name="Gouzy J."/>
            <person name="Schoof H."/>
            <person name="Van de Peer Y."/>
            <person name="Proost S."/>
            <person name="Cook D.R."/>
            <person name="Meyers B.C."/>
            <person name="Spannagl M."/>
            <person name="Cheung F."/>
            <person name="De Mita S."/>
            <person name="Krishnakumar V."/>
            <person name="Gundlach H."/>
            <person name="Zhou S."/>
            <person name="Mudge J."/>
            <person name="Bharti A.K."/>
            <person name="Murray J.D."/>
            <person name="Naoumkina M.A."/>
            <person name="Rosen B."/>
            <person name="Silverstein K.A."/>
            <person name="Tang H."/>
            <person name="Rombauts S."/>
            <person name="Zhao P.X."/>
            <person name="Zhou P."/>
            <person name="Barbe V."/>
            <person name="Bardou P."/>
            <person name="Bechner M."/>
            <person name="Bellec A."/>
            <person name="Berger A."/>
            <person name="Berges H."/>
            <person name="Bidwell S."/>
            <person name="Bisseling T."/>
            <person name="Choisne N."/>
            <person name="Couloux A."/>
            <person name="Denny R."/>
            <person name="Deshpande S."/>
            <person name="Dai X."/>
            <person name="Doyle J.J."/>
            <person name="Dudez A.M."/>
            <person name="Farmer A.D."/>
            <person name="Fouteau S."/>
            <person name="Franken C."/>
            <person name="Gibelin C."/>
            <person name="Gish J."/>
            <person name="Goldstein S."/>
            <person name="Gonzalez A.J."/>
            <person name="Green P.J."/>
            <person name="Hallab A."/>
            <person name="Hartog M."/>
            <person name="Hua A."/>
            <person name="Humphray S.J."/>
            <person name="Jeong D.H."/>
            <person name="Jing Y."/>
            <person name="Jocker A."/>
            <person name="Kenton S.M."/>
            <person name="Kim D.J."/>
            <person name="Klee K."/>
            <person name="Lai H."/>
            <person name="Lang C."/>
            <person name="Lin S."/>
            <person name="Macmil S.L."/>
            <person name="Magdelenat G."/>
            <person name="Matthews L."/>
            <person name="McCorrison J."/>
            <person name="Monaghan E.L."/>
            <person name="Mun J.H."/>
            <person name="Najar F.Z."/>
            <person name="Nicholson C."/>
            <person name="Noirot C."/>
            <person name="O'Bleness M."/>
            <person name="Paule C.R."/>
            <person name="Poulain J."/>
            <person name="Prion F."/>
            <person name="Qin B."/>
            <person name="Qu C."/>
            <person name="Retzel E.F."/>
            <person name="Riddle C."/>
            <person name="Sallet E."/>
            <person name="Samain S."/>
            <person name="Samson N."/>
            <person name="Sanders I."/>
            <person name="Saurat O."/>
            <person name="Scarpelli C."/>
            <person name="Schiex T."/>
            <person name="Segurens B."/>
            <person name="Severin A.J."/>
            <person name="Sherrier D.J."/>
            <person name="Shi R."/>
            <person name="Sims S."/>
            <person name="Singer S.R."/>
            <person name="Sinharoy S."/>
            <person name="Sterck L."/>
            <person name="Viollet A."/>
            <person name="Wang B.B."/>
            <person name="Wang K."/>
            <person name="Wang M."/>
            <person name="Wang X."/>
            <person name="Warfsmann J."/>
            <person name="Weissenbach J."/>
            <person name="White D.D."/>
            <person name="White J.D."/>
            <person name="Wiley G.B."/>
            <person name="Wincker P."/>
            <person name="Xing Y."/>
            <person name="Yang L."/>
            <person name="Yao Z."/>
            <person name="Ying F."/>
            <person name="Zhai J."/>
            <person name="Zhou L."/>
            <person name="Zuber A."/>
            <person name="Denarie J."/>
            <person name="Dixon R.A."/>
            <person name="May G.D."/>
            <person name="Schwartz D.C."/>
            <person name="Rogers J."/>
            <person name="Quetier F."/>
            <person name="Town C.D."/>
            <person name="Roe B.A."/>
        </authorList>
    </citation>
    <scope>NUCLEOTIDE SEQUENCE [LARGE SCALE GENOMIC DNA]</scope>
    <source>
        <strain evidence="2">A17</strain>
        <strain evidence="3 4">cv. Jemalong A17</strain>
    </source>
</reference>
<gene>
    <name evidence="2" type="ordered locus">MTR_3g109948</name>
</gene>
<evidence type="ECO:0000256" key="1">
    <source>
        <dbReference type="SAM" id="Phobius"/>
    </source>
</evidence>
<reference evidence="2 4" key="2">
    <citation type="journal article" date="2014" name="BMC Genomics">
        <title>An improved genome release (version Mt4.0) for the model legume Medicago truncatula.</title>
        <authorList>
            <person name="Tang H."/>
            <person name="Krishnakumar V."/>
            <person name="Bidwell S."/>
            <person name="Rosen B."/>
            <person name="Chan A."/>
            <person name="Zhou S."/>
            <person name="Gentzbittel L."/>
            <person name="Childs K.L."/>
            <person name="Yandell M."/>
            <person name="Gundlach H."/>
            <person name="Mayer K.F."/>
            <person name="Schwartz D.C."/>
            <person name="Town C.D."/>
        </authorList>
    </citation>
    <scope>GENOME REANNOTATION</scope>
    <source>
        <strain evidence="2">A17</strain>
        <strain evidence="3 4">cv. Jemalong A17</strain>
    </source>
</reference>
<evidence type="ECO:0000313" key="3">
    <source>
        <dbReference type="EnsemblPlants" id="KEH35982"/>
    </source>
</evidence>
<keyword evidence="4" id="KW-1185">Reference proteome</keyword>
<proteinExistence type="predicted"/>
<dbReference type="Proteomes" id="UP000002051">
    <property type="component" value="Chromosome 3"/>
</dbReference>
<name>G7ZWM7_MEDTR</name>
<organism evidence="3">
    <name type="scientific">Medicago truncatula</name>
    <name type="common">Barrel medic</name>
    <name type="synonym">Medicago tribuloides</name>
    <dbReference type="NCBI Taxonomy" id="3880"/>
    <lineage>
        <taxon>Eukaryota</taxon>
        <taxon>Viridiplantae</taxon>
        <taxon>Streptophyta</taxon>
        <taxon>Embryophyta</taxon>
        <taxon>Tracheophyta</taxon>
        <taxon>Spermatophyta</taxon>
        <taxon>Magnoliopsida</taxon>
        <taxon>eudicotyledons</taxon>
        <taxon>Gunneridae</taxon>
        <taxon>Pentapetalae</taxon>
        <taxon>rosids</taxon>
        <taxon>fabids</taxon>
        <taxon>Fabales</taxon>
        <taxon>Fabaceae</taxon>
        <taxon>Papilionoideae</taxon>
        <taxon>50 kb inversion clade</taxon>
        <taxon>NPAAA clade</taxon>
        <taxon>Hologalegina</taxon>
        <taxon>IRL clade</taxon>
        <taxon>Trifolieae</taxon>
        <taxon>Medicago</taxon>
    </lineage>
</organism>
<dbReference type="AlphaFoldDB" id="G7ZWM7"/>
<keyword evidence="1 2" id="KW-0812">Transmembrane</keyword>
<dbReference type="PaxDb" id="3880-AES83615"/>
<sequence>MVNTQDIYDVPVLWLVDLIYMMFMILWLVENEYSAGAVKTGGPARPVRAFKGRAKKPGLNMGWKNRARARPFTGSRANGPAQALFFII</sequence>
<protein>
    <submittedName>
        <fullName evidence="2">Transmembrane protein, putative</fullName>
    </submittedName>
</protein>
<keyword evidence="1" id="KW-1133">Transmembrane helix</keyword>
<dbReference type="EnsemblPlants" id="KEH35982">
    <property type="protein sequence ID" value="KEH35982"/>
    <property type="gene ID" value="MTR_3g109948"/>
</dbReference>